<gene>
    <name evidence="1" type="ORF">BV22DRAFT_986403</name>
</gene>
<comment type="caution">
    <text evidence="1">The sequence shown here is derived from an EMBL/GenBank/DDBJ whole genome shotgun (WGS) entry which is preliminary data.</text>
</comment>
<evidence type="ECO:0000313" key="2">
    <source>
        <dbReference type="Proteomes" id="UP000790709"/>
    </source>
</evidence>
<dbReference type="Proteomes" id="UP000790709">
    <property type="component" value="Unassembled WGS sequence"/>
</dbReference>
<reference evidence="1" key="1">
    <citation type="journal article" date="2021" name="New Phytol.">
        <title>Evolutionary innovations through gain and loss of genes in the ectomycorrhizal Boletales.</title>
        <authorList>
            <person name="Wu G."/>
            <person name="Miyauchi S."/>
            <person name="Morin E."/>
            <person name="Kuo A."/>
            <person name="Drula E."/>
            <person name="Varga T."/>
            <person name="Kohler A."/>
            <person name="Feng B."/>
            <person name="Cao Y."/>
            <person name="Lipzen A."/>
            <person name="Daum C."/>
            <person name="Hundley H."/>
            <person name="Pangilinan J."/>
            <person name="Johnson J."/>
            <person name="Barry K."/>
            <person name="LaButti K."/>
            <person name="Ng V."/>
            <person name="Ahrendt S."/>
            <person name="Min B."/>
            <person name="Choi I.G."/>
            <person name="Park H."/>
            <person name="Plett J.M."/>
            <person name="Magnuson J."/>
            <person name="Spatafora J.W."/>
            <person name="Nagy L.G."/>
            <person name="Henrissat B."/>
            <person name="Grigoriev I.V."/>
            <person name="Yang Z.L."/>
            <person name="Xu J."/>
            <person name="Martin F.M."/>
        </authorList>
    </citation>
    <scope>NUCLEOTIDE SEQUENCE</scope>
    <source>
        <strain evidence="1">KUC20120723A-06</strain>
    </source>
</reference>
<dbReference type="EMBL" id="MU266387">
    <property type="protein sequence ID" value="KAH7926229.1"/>
    <property type="molecule type" value="Genomic_DNA"/>
</dbReference>
<keyword evidence="2" id="KW-1185">Reference proteome</keyword>
<accession>A0ACB8BKW2</accession>
<feature type="non-terminal residue" evidence="1">
    <location>
        <position position="1"/>
    </location>
</feature>
<name>A0ACB8BKW2_9AGAM</name>
<organism evidence="1 2">
    <name type="scientific">Leucogyrophana mollusca</name>
    <dbReference type="NCBI Taxonomy" id="85980"/>
    <lineage>
        <taxon>Eukaryota</taxon>
        <taxon>Fungi</taxon>
        <taxon>Dikarya</taxon>
        <taxon>Basidiomycota</taxon>
        <taxon>Agaricomycotina</taxon>
        <taxon>Agaricomycetes</taxon>
        <taxon>Agaricomycetidae</taxon>
        <taxon>Boletales</taxon>
        <taxon>Boletales incertae sedis</taxon>
        <taxon>Leucogyrophana</taxon>
    </lineage>
</organism>
<proteinExistence type="predicted"/>
<sequence>IVRLSKDWNSPIYAFFVPTPTVRYLKGRCYHEFHCMAKGCKEGIRRYLDTKDAKSTSNMRKHVRTCWGEDVLNTVDEAKNATVARDTIITALLETGTITAAFERKGKGKVTYSHRQHTKTEAKCIVNDRGFQSLMKTGRPDYYIPSPSTVSRDVKLVFARVRQRIAGMLQKYDGNINFATDAWTSPNHRPFVAVTAHLEHEGRPLALLLDIVGVSKSHTGPHLAAAF</sequence>
<evidence type="ECO:0000313" key="1">
    <source>
        <dbReference type="EMBL" id="KAH7926229.1"/>
    </source>
</evidence>
<protein>
    <submittedName>
        <fullName evidence="1">Uncharacterized protein</fullName>
    </submittedName>
</protein>
<feature type="non-terminal residue" evidence="1">
    <location>
        <position position="227"/>
    </location>
</feature>